<evidence type="ECO:0000313" key="2">
    <source>
        <dbReference type="EMBL" id="WVY95454.1"/>
    </source>
</evidence>
<evidence type="ECO:0008006" key="4">
    <source>
        <dbReference type="Google" id="ProtNLM"/>
    </source>
</evidence>
<dbReference type="PANTHER" id="PTHR44376:SF8">
    <property type="entry name" value="TRANSCRIPTIONAL COREPRESSOR LEUNIG-LIKE"/>
    <property type="match status" value="1"/>
</dbReference>
<dbReference type="PROSITE" id="PS50896">
    <property type="entry name" value="LISH"/>
    <property type="match status" value="1"/>
</dbReference>
<evidence type="ECO:0000256" key="1">
    <source>
        <dbReference type="SAM" id="Phobius"/>
    </source>
</evidence>
<dbReference type="PANTHER" id="PTHR44376">
    <property type="entry name" value="TRANSCRIPTIONAL REGULATOR OF FILAMENTOUS GROWTH FLO8"/>
    <property type="match status" value="1"/>
</dbReference>
<dbReference type="GO" id="GO:0003714">
    <property type="term" value="F:transcription corepressor activity"/>
    <property type="evidence" value="ECO:0007669"/>
    <property type="project" value="InterPro"/>
</dbReference>
<keyword evidence="1" id="KW-1133">Transmembrane helix</keyword>
<dbReference type="InterPro" id="IPR044716">
    <property type="entry name" value="LEUNIG-like"/>
</dbReference>
<dbReference type="Pfam" id="PF08513">
    <property type="entry name" value="LisH"/>
    <property type="match status" value="1"/>
</dbReference>
<reference evidence="2 3" key="1">
    <citation type="journal article" date="2023" name="Life. Sci Alliance">
        <title>Evolutionary insights into 3D genome organization and epigenetic landscape of Vigna mungo.</title>
        <authorList>
            <person name="Junaid A."/>
            <person name="Singh B."/>
            <person name="Bhatia S."/>
        </authorList>
    </citation>
    <scope>NUCLEOTIDE SEQUENCE [LARGE SCALE GENOMIC DNA]</scope>
    <source>
        <strain evidence="2">Urdbean</strain>
    </source>
</reference>
<sequence>MDSHWSSRQTFERYVYDYLVKRNMHHTAEVFRNETNLHLDAAAFSTDAVDVPEGFLLEWWSVNNDFDFFRQMHDKRGLFGGMQGRNAFQEAGSSINVQPMYQLPNSFNPGSMQAHRSPSSLPLPASLFFIYIFLFVAVEALNIGSNLMPSRVTGEWPVFSSPSAHQKVTGEWPVFSSPSAHQKVTGEWPVFSSPSAHQKVSGKLPQFLFPFPRREAFGQLQQLSSLHQDVVMTPVEKTTQVSNVNSAGANSGFIEETDPLIENLLKSFWLFEPDEPSLFDKSTVGQSSRNAENLVERGVGNTSMNTIAGSAQALEDDNKSDTSDCSSSFEFVLSDADASSGNYIFMGGLTNLSALVGIILLHSV</sequence>
<dbReference type="InterPro" id="IPR006594">
    <property type="entry name" value="LisH"/>
</dbReference>
<name>A0AAQ3MPX4_VIGMU</name>
<accession>A0AAQ3MPX4</accession>
<dbReference type="Proteomes" id="UP001374535">
    <property type="component" value="Chromosome 10"/>
</dbReference>
<organism evidence="2 3">
    <name type="scientific">Vigna mungo</name>
    <name type="common">Black gram</name>
    <name type="synonym">Phaseolus mungo</name>
    <dbReference type="NCBI Taxonomy" id="3915"/>
    <lineage>
        <taxon>Eukaryota</taxon>
        <taxon>Viridiplantae</taxon>
        <taxon>Streptophyta</taxon>
        <taxon>Embryophyta</taxon>
        <taxon>Tracheophyta</taxon>
        <taxon>Spermatophyta</taxon>
        <taxon>Magnoliopsida</taxon>
        <taxon>eudicotyledons</taxon>
        <taxon>Gunneridae</taxon>
        <taxon>Pentapetalae</taxon>
        <taxon>rosids</taxon>
        <taxon>fabids</taxon>
        <taxon>Fabales</taxon>
        <taxon>Fabaceae</taxon>
        <taxon>Papilionoideae</taxon>
        <taxon>50 kb inversion clade</taxon>
        <taxon>NPAAA clade</taxon>
        <taxon>indigoferoid/millettioid clade</taxon>
        <taxon>Phaseoleae</taxon>
        <taxon>Vigna</taxon>
    </lineage>
</organism>
<dbReference type="SMART" id="SM00667">
    <property type="entry name" value="LisH"/>
    <property type="match status" value="1"/>
</dbReference>
<proteinExistence type="predicted"/>
<keyword evidence="1" id="KW-0472">Membrane</keyword>
<keyword evidence="1" id="KW-0812">Transmembrane</keyword>
<keyword evidence="3" id="KW-1185">Reference proteome</keyword>
<gene>
    <name evidence="2" type="ORF">V8G54_034542</name>
</gene>
<dbReference type="AlphaFoldDB" id="A0AAQ3MPX4"/>
<protein>
    <recommendedName>
        <fullName evidence="4">LisH domain-containing protein</fullName>
    </recommendedName>
</protein>
<dbReference type="EMBL" id="CP144691">
    <property type="protein sequence ID" value="WVY95454.1"/>
    <property type="molecule type" value="Genomic_DNA"/>
</dbReference>
<evidence type="ECO:0000313" key="3">
    <source>
        <dbReference type="Proteomes" id="UP001374535"/>
    </source>
</evidence>
<feature type="transmembrane region" description="Helical" evidence="1">
    <location>
        <begin position="121"/>
        <end position="141"/>
    </location>
</feature>